<dbReference type="Proteomes" id="UP000032142">
    <property type="component" value="Unassembled WGS sequence"/>
</dbReference>
<gene>
    <name evidence="1" type="ORF">F383_35446</name>
</gene>
<keyword evidence="1" id="KW-0804">Transcription</keyword>
<sequence>MPHNTLPFQFWSWLNKELNVSLKDAKKEIQELSIHHHMHHYKLHF</sequence>
<evidence type="ECO:0000313" key="1">
    <source>
        <dbReference type="EMBL" id="KHG29345.1"/>
    </source>
</evidence>
<proteinExistence type="predicted"/>
<keyword evidence="1" id="KW-0240">DNA-directed RNA polymerase</keyword>
<protein>
    <submittedName>
        <fullName evidence="1">DNA-directed RNA polymerase subunit beta</fullName>
    </submittedName>
</protein>
<reference evidence="2" key="1">
    <citation type="submission" date="2014-09" db="EMBL/GenBank/DDBJ databases">
        <authorList>
            <person name="Mudge J."/>
            <person name="Ramaraj T."/>
            <person name="Lindquist I.E."/>
            <person name="Bharti A.K."/>
            <person name="Sundararajan A."/>
            <person name="Cameron C.T."/>
            <person name="Woodward J.E."/>
            <person name="May G.D."/>
            <person name="Brubaker C."/>
            <person name="Broadhvest J."/>
            <person name="Wilkins T.A."/>
        </authorList>
    </citation>
    <scope>NUCLEOTIDE SEQUENCE</scope>
    <source>
        <strain evidence="2">cv. AKA8401</strain>
    </source>
</reference>
<keyword evidence="2" id="KW-1185">Reference proteome</keyword>
<accession>A0A0B0PWG8</accession>
<evidence type="ECO:0000313" key="2">
    <source>
        <dbReference type="Proteomes" id="UP000032142"/>
    </source>
</evidence>
<dbReference type="GO" id="GO:0000428">
    <property type="term" value="C:DNA-directed RNA polymerase complex"/>
    <property type="evidence" value="ECO:0007669"/>
    <property type="project" value="UniProtKB-KW"/>
</dbReference>
<name>A0A0B0PWG8_GOSAR</name>
<dbReference type="AlphaFoldDB" id="A0A0B0PWG8"/>
<organism evidence="1 2">
    <name type="scientific">Gossypium arboreum</name>
    <name type="common">Tree cotton</name>
    <name type="synonym">Gossypium nanking</name>
    <dbReference type="NCBI Taxonomy" id="29729"/>
    <lineage>
        <taxon>Eukaryota</taxon>
        <taxon>Viridiplantae</taxon>
        <taxon>Streptophyta</taxon>
        <taxon>Embryophyta</taxon>
        <taxon>Tracheophyta</taxon>
        <taxon>Spermatophyta</taxon>
        <taxon>Magnoliopsida</taxon>
        <taxon>eudicotyledons</taxon>
        <taxon>Gunneridae</taxon>
        <taxon>Pentapetalae</taxon>
        <taxon>rosids</taxon>
        <taxon>malvids</taxon>
        <taxon>Malvales</taxon>
        <taxon>Malvaceae</taxon>
        <taxon>Malvoideae</taxon>
        <taxon>Gossypium</taxon>
    </lineage>
</organism>
<dbReference type="EMBL" id="KN449143">
    <property type="protein sequence ID" value="KHG29345.1"/>
    <property type="molecule type" value="Genomic_DNA"/>
</dbReference>